<evidence type="ECO:0000259" key="14">
    <source>
        <dbReference type="PROSITE" id="PS51864"/>
    </source>
</evidence>
<dbReference type="PROSITE" id="PS50060">
    <property type="entry name" value="MAM_2"/>
    <property type="match status" value="1"/>
</dbReference>
<keyword evidence="6 10" id="KW-0482">Metalloprotease</keyword>
<evidence type="ECO:0000256" key="6">
    <source>
        <dbReference type="ARBA" id="ARBA00023049"/>
    </source>
</evidence>
<dbReference type="Pfam" id="PF01400">
    <property type="entry name" value="Astacin"/>
    <property type="match status" value="1"/>
</dbReference>
<dbReference type="AlphaFoldDB" id="A0A8M1KTK0"/>
<gene>
    <name evidence="16" type="primary">LOC105899696</name>
</gene>
<dbReference type="GO" id="GO:0016020">
    <property type="term" value="C:membrane"/>
    <property type="evidence" value="ECO:0007669"/>
    <property type="project" value="InterPro"/>
</dbReference>
<evidence type="ECO:0000256" key="2">
    <source>
        <dbReference type="ARBA" id="ARBA00022723"/>
    </source>
</evidence>
<dbReference type="GO" id="GO:0006508">
    <property type="term" value="P:proteolysis"/>
    <property type="evidence" value="ECO:0007669"/>
    <property type="project" value="UniProtKB-KW"/>
</dbReference>
<dbReference type="GO" id="GO:0008270">
    <property type="term" value="F:zinc ion binding"/>
    <property type="evidence" value="ECO:0007669"/>
    <property type="project" value="UniProtKB-UniRule"/>
</dbReference>
<evidence type="ECO:0000256" key="5">
    <source>
        <dbReference type="ARBA" id="ARBA00022833"/>
    </source>
</evidence>
<reference evidence="16" key="1">
    <citation type="submission" date="2025-08" db="UniProtKB">
        <authorList>
            <consortium name="RefSeq"/>
        </authorList>
    </citation>
    <scope>IDENTIFICATION</scope>
</reference>
<dbReference type="PANTHER" id="PTHR10127:SF903">
    <property type="entry name" value="MEPRIN A SUBUNIT"/>
    <property type="match status" value="1"/>
</dbReference>
<dbReference type="InterPro" id="IPR002083">
    <property type="entry name" value="MATH/TRAF_dom"/>
</dbReference>
<feature type="binding site" evidence="10">
    <location>
        <position position="146"/>
    </location>
    <ligand>
        <name>Zn(2+)</name>
        <dbReference type="ChEBI" id="CHEBI:29105"/>
        <note>catalytic</note>
    </ligand>
</feature>
<keyword evidence="7" id="KW-0865">Zymogen</keyword>
<evidence type="ECO:0000256" key="1">
    <source>
        <dbReference type="ARBA" id="ARBA00022670"/>
    </source>
</evidence>
<evidence type="ECO:0000256" key="12">
    <source>
        <dbReference type="SAM" id="SignalP"/>
    </source>
</evidence>
<organism evidence="15 16">
    <name type="scientific">Clupea harengus</name>
    <name type="common">Atlantic herring</name>
    <dbReference type="NCBI Taxonomy" id="7950"/>
    <lineage>
        <taxon>Eukaryota</taxon>
        <taxon>Metazoa</taxon>
        <taxon>Chordata</taxon>
        <taxon>Craniata</taxon>
        <taxon>Vertebrata</taxon>
        <taxon>Euteleostomi</taxon>
        <taxon>Actinopterygii</taxon>
        <taxon>Neopterygii</taxon>
        <taxon>Teleostei</taxon>
        <taxon>Clupei</taxon>
        <taxon>Clupeiformes</taxon>
        <taxon>Clupeoidei</taxon>
        <taxon>Clupeidae</taxon>
        <taxon>Clupea</taxon>
    </lineage>
</organism>
<evidence type="ECO:0000256" key="11">
    <source>
        <dbReference type="SAM" id="MobiDB-lite"/>
    </source>
</evidence>
<evidence type="ECO:0000256" key="7">
    <source>
        <dbReference type="ARBA" id="ARBA00023145"/>
    </source>
</evidence>
<keyword evidence="8" id="KW-1015">Disulfide bond</keyword>
<dbReference type="SMART" id="SM00137">
    <property type="entry name" value="MAM"/>
    <property type="match status" value="1"/>
</dbReference>
<sequence length="625" mass="71411">MHLLILLSITMGLWGALSLPLPTVVVIHNLLDINEINKDLDLTEGDIVEEDQRSSIAGGDQWSSSVLYQLDANLDMNAKGVILRAFEQFRLKTCVDFRPRRSESQFISVEKHQGCWSYVGKKSTGQTLSIGTYCDHIAVVEHEFLHALGFLHEQSRYDREDYITINWDNIRQGMDYNFDKYGKAITSTMGTPYDYWSVMHSSKTAFSNNNGSSIATKDPRFEDVIGQHLEMSFYDALELNRRYDCNESISFLDHCSFEDESLCDMSVCSRSSAGWQRVSRADGGPHSDHTYLGTDSQGSFMHFSTNHSSEGDSARLTTRRMTPGRPCKVQCLQFYYYHSGNETDQLNIWIREFESEEDTEGTRRLMGHISGSPADYWQLHHVPLNATKTFQVEFEARKGAGSSRGGFSVDDINLSETECPHHTWQIRNFEEALKNSVQTPFLFSPKYYSIDGYRFQIMLQMMEDHFGAFVRLVSGTNDDKLQWPCPWRQVTILALDQNAHIQHRMSGQISLTTDPTELGRKGFFWDNPRHVGASDETPERDYATPERDYATPERDYVTDGRGYGLFMTHKELRSREFLKGGDMFFLISMHDISSLEHSQSLPCPNMPQQTFTAVSQDPDQGCLST</sequence>
<feature type="active site" evidence="10">
    <location>
        <position position="143"/>
    </location>
</feature>
<dbReference type="GeneID" id="105899696"/>
<evidence type="ECO:0000313" key="16">
    <source>
        <dbReference type="RefSeq" id="XP_042564959.1"/>
    </source>
</evidence>
<evidence type="ECO:0000259" key="13">
    <source>
        <dbReference type="PROSITE" id="PS50060"/>
    </source>
</evidence>
<protein>
    <submittedName>
        <fullName evidence="16">Meprin A subunit beta-like isoform X2</fullName>
    </submittedName>
</protein>
<dbReference type="InterPro" id="IPR000998">
    <property type="entry name" value="MAM_dom"/>
</dbReference>
<keyword evidence="1 10" id="KW-0645">Protease</keyword>
<dbReference type="InterPro" id="IPR001506">
    <property type="entry name" value="Peptidase_M12A"/>
</dbReference>
<keyword evidence="4 10" id="KW-0378">Hydrolase</keyword>
<evidence type="ECO:0000256" key="9">
    <source>
        <dbReference type="ARBA" id="ARBA00023180"/>
    </source>
</evidence>
<keyword evidence="9" id="KW-0325">Glycoprotein</keyword>
<dbReference type="RefSeq" id="XP_042564959.1">
    <property type="nucleotide sequence ID" value="XM_042709025.1"/>
</dbReference>
<evidence type="ECO:0000313" key="15">
    <source>
        <dbReference type="Proteomes" id="UP000515152"/>
    </source>
</evidence>
<dbReference type="GO" id="GO:0004222">
    <property type="term" value="F:metalloendopeptidase activity"/>
    <property type="evidence" value="ECO:0007669"/>
    <property type="project" value="UniProtKB-UniRule"/>
</dbReference>
<dbReference type="CDD" id="cd06263">
    <property type="entry name" value="MAM"/>
    <property type="match status" value="1"/>
</dbReference>
<dbReference type="FunFam" id="2.60.210.10:FF:000009">
    <property type="entry name" value="Meprin A subunit"/>
    <property type="match status" value="1"/>
</dbReference>
<feature type="binding site" evidence="10">
    <location>
        <position position="152"/>
    </location>
    <ligand>
        <name>Zn(2+)</name>
        <dbReference type="ChEBI" id="CHEBI:29105"/>
        <note>catalytic</note>
    </ligand>
</feature>
<keyword evidence="5 10" id="KW-0862">Zinc</keyword>
<evidence type="ECO:0000256" key="8">
    <source>
        <dbReference type="ARBA" id="ARBA00023157"/>
    </source>
</evidence>
<feature type="chain" id="PRO_5035456981" evidence="12">
    <location>
        <begin position="19"/>
        <end position="625"/>
    </location>
</feature>
<comment type="caution">
    <text evidence="10">Lacks conserved residue(s) required for the propagation of feature annotation.</text>
</comment>
<feature type="signal peptide" evidence="12">
    <location>
        <begin position="1"/>
        <end position="18"/>
    </location>
</feature>
<feature type="domain" description="MAM" evidence="13">
    <location>
        <begin position="253"/>
        <end position="421"/>
    </location>
</feature>
<feature type="region of interest" description="Disordered" evidence="11">
    <location>
        <begin position="529"/>
        <end position="550"/>
    </location>
</feature>
<dbReference type="Proteomes" id="UP000515152">
    <property type="component" value="Chromosome 11"/>
</dbReference>
<evidence type="ECO:0000256" key="10">
    <source>
        <dbReference type="PROSITE-ProRule" id="PRU01211"/>
    </source>
</evidence>
<accession>A0A8M1KTK0</accession>
<dbReference type="InterPro" id="IPR006026">
    <property type="entry name" value="Peptidase_Metallo"/>
</dbReference>
<evidence type="ECO:0000256" key="3">
    <source>
        <dbReference type="ARBA" id="ARBA00022729"/>
    </source>
</evidence>
<comment type="cofactor">
    <cofactor evidence="10">
        <name>Zn(2+)</name>
        <dbReference type="ChEBI" id="CHEBI:29105"/>
    </cofactor>
    <text evidence="10">Binds 1 zinc ion per subunit.</text>
</comment>
<evidence type="ECO:0000256" key="4">
    <source>
        <dbReference type="ARBA" id="ARBA00022801"/>
    </source>
</evidence>
<dbReference type="Pfam" id="PF22486">
    <property type="entry name" value="MATH_2"/>
    <property type="match status" value="1"/>
</dbReference>
<proteinExistence type="predicted"/>
<keyword evidence="3 12" id="KW-0732">Signal</keyword>
<name>A0A8M1KTK0_CLUHA</name>
<keyword evidence="2 10" id="KW-0479">Metal-binding</keyword>
<dbReference type="PANTHER" id="PTHR10127">
    <property type="entry name" value="DISCOIDIN, CUB, EGF, LAMININ , AND ZINC METALLOPROTEASE DOMAIN CONTAINING"/>
    <property type="match status" value="1"/>
</dbReference>
<keyword evidence="15" id="KW-1185">Reference proteome</keyword>
<dbReference type="PROSITE" id="PS51864">
    <property type="entry name" value="ASTACIN"/>
    <property type="match status" value="1"/>
</dbReference>
<dbReference type="Pfam" id="PF00629">
    <property type="entry name" value="MAM"/>
    <property type="match status" value="1"/>
</dbReference>
<feature type="binding site" evidence="10">
    <location>
        <position position="142"/>
    </location>
    <ligand>
        <name>Zn(2+)</name>
        <dbReference type="ChEBI" id="CHEBI:29105"/>
        <note>catalytic</note>
    </ligand>
</feature>
<feature type="domain" description="Peptidase M12A" evidence="14">
    <location>
        <begin position="54"/>
        <end position="246"/>
    </location>
</feature>
<dbReference type="FunFam" id="3.40.390.10:FF:000015">
    <property type="entry name" value="Meprin A subunit"/>
    <property type="match status" value="1"/>
</dbReference>
<dbReference type="SMART" id="SM00235">
    <property type="entry name" value="ZnMc"/>
    <property type="match status" value="1"/>
</dbReference>